<accession>W2WGK4</accession>
<dbReference type="Proteomes" id="UP000018958">
    <property type="component" value="Unassembled WGS sequence"/>
</dbReference>
<name>W2WGK4_PHYNI</name>
<dbReference type="EMBL" id="ANIX01003003">
    <property type="protein sequence ID" value="ETP09228.1"/>
    <property type="molecule type" value="Genomic_DNA"/>
</dbReference>
<sequence>MPLSLLRGRLSCAFETACSRQGSILLVGPASLKRKKRFHLLLTDHDRLLFVNKDTNLLEDEIMCSLIVTVSSRSKYQALTISTLKTDYQAFPRAQQAGFRATWQPFFTGYKKESMTQQVGAEGSTIFIKNVKIEISDPRNLMFIITTPELSKAGQEAHPYGDVDKGVQQVDYGSSSHGIAEFETDNTQINSSGE</sequence>
<gene>
    <name evidence="2" type="ORF">F441_14897</name>
</gene>
<dbReference type="AlphaFoldDB" id="W2WGK4"/>
<evidence type="ECO:0000256" key="1">
    <source>
        <dbReference type="SAM" id="MobiDB-lite"/>
    </source>
</evidence>
<reference evidence="2 3" key="1">
    <citation type="submission" date="2013-11" db="EMBL/GenBank/DDBJ databases">
        <title>The Genome Sequence of Phytophthora parasitica CJ01A1.</title>
        <authorList>
            <consortium name="The Broad Institute Genomics Platform"/>
            <person name="Russ C."/>
            <person name="Tyler B."/>
            <person name="Panabieres F."/>
            <person name="Shan W."/>
            <person name="Tripathy S."/>
            <person name="Grunwald N."/>
            <person name="Machado M."/>
            <person name="Johnson C.S."/>
            <person name="Walker B."/>
            <person name="Young S.K."/>
            <person name="Zeng Q."/>
            <person name="Gargeya S."/>
            <person name="Fitzgerald M."/>
            <person name="Haas B."/>
            <person name="Abouelleil A."/>
            <person name="Allen A.W."/>
            <person name="Alvarado L."/>
            <person name="Arachchi H.M."/>
            <person name="Berlin A.M."/>
            <person name="Chapman S.B."/>
            <person name="Gainer-Dewar J."/>
            <person name="Goldberg J."/>
            <person name="Griggs A."/>
            <person name="Gujja S."/>
            <person name="Hansen M."/>
            <person name="Howarth C."/>
            <person name="Imamovic A."/>
            <person name="Ireland A."/>
            <person name="Larimer J."/>
            <person name="McCowan C."/>
            <person name="Murphy C."/>
            <person name="Pearson M."/>
            <person name="Poon T.W."/>
            <person name="Priest M."/>
            <person name="Roberts A."/>
            <person name="Saif S."/>
            <person name="Shea T."/>
            <person name="Sisk P."/>
            <person name="Sykes S."/>
            <person name="Wortman J."/>
            <person name="Nusbaum C."/>
            <person name="Birren B."/>
        </authorList>
    </citation>
    <scope>NUCLEOTIDE SEQUENCE [LARGE SCALE GENOMIC DNA]</scope>
    <source>
        <strain evidence="2 3">CJ01A1</strain>
    </source>
</reference>
<comment type="caution">
    <text evidence="2">The sequence shown here is derived from an EMBL/GenBank/DDBJ whole genome shotgun (WGS) entry which is preliminary data.</text>
</comment>
<feature type="compositionally biased region" description="Polar residues" evidence="1">
    <location>
        <begin position="185"/>
        <end position="194"/>
    </location>
</feature>
<evidence type="ECO:0000313" key="2">
    <source>
        <dbReference type="EMBL" id="ETP09228.1"/>
    </source>
</evidence>
<proteinExistence type="predicted"/>
<feature type="region of interest" description="Disordered" evidence="1">
    <location>
        <begin position="174"/>
        <end position="194"/>
    </location>
</feature>
<protein>
    <submittedName>
        <fullName evidence="2">Uncharacterized protein</fullName>
    </submittedName>
</protein>
<organism evidence="2 3">
    <name type="scientific">Phytophthora nicotianae CJ01A1</name>
    <dbReference type="NCBI Taxonomy" id="1317063"/>
    <lineage>
        <taxon>Eukaryota</taxon>
        <taxon>Sar</taxon>
        <taxon>Stramenopiles</taxon>
        <taxon>Oomycota</taxon>
        <taxon>Peronosporomycetes</taxon>
        <taxon>Peronosporales</taxon>
        <taxon>Peronosporaceae</taxon>
        <taxon>Phytophthora</taxon>
    </lineage>
</organism>
<evidence type="ECO:0000313" key="3">
    <source>
        <dbReference type="Proteomes" id="UP000018958"/>
    </source>
</evidence>